<dbReference type="SUPFAM" id="SSF54928">
    <property type="entry name" value="RNA-binding domain, RBD"/>
    <property type="match status" value="1"/>
</dbReference>
<comment type="subunit">
    <text evidence="5">Component of the eukaryotic translation initiation factor 3 (eIF-3) complex.</text>
</comment>
<dbReference type="RefSeq" id="XP_018991542.1">
    <property type="nucleotide sequence ID" value="XM_019140391.1"/>
</dbReference>
<dbReference type="EMBL" id="AWGJ01000009">
    <property type="protein sequence ID" value="ODN76011.1"/>
    <property type="molecule type" value="Genomic_DNA"/>
</dbReference>
<evidence type="ECO:0000256" key="2">
    <source>
        <dbReference type="ARBA" id="ARBA00022540"/>
    </source>
</evidence>
<dbReference type="InterPro" id="IPR017334">
    <property type="entry name" value="eIF3_g"/>
</dbReference>
<dbReference type="Gene3D" id="3.30.70.330">
    <property type="match status" value="1"/>
</dbReference>
<evidence type="ECO:0000256" key="3">
    <source>
        <dbReference type="ARBA" id="ARBA00022884"/>
    </source>
</evidence>
<feature type="region of interest" description="Disordered" evidence="7">
    <location>
        <begin position="1"/>
        <end position="27"/>
    </location>
</feature>
<dbReference type="InterPro" id="IPR024675">
    <property type="entry name" value="eIF3g_N"/>
</dbReference>
<dbReference type="GO" id="GO:0033290">
    <property type="term" value="C:eukaryotic 48S preinitiation complex"/>
    <property type="evidence" value="ECO:0007669"/>
    <property type="project" value="UniProtKB-UniRule"/>
</dbReference>
<dbReference type="Pfam" id="PF12353">
    <property type="entry name" value="eIF3g"/>
    <property type="match status" value="1"/>
</dbReference>
<evidence type="ECO:0000256" key="4">
    <source>
        <dbReference type="ARBA" id="ARBA00022917"/>
    </source>
</evidence>
<dbReference type="PANTHER" id="PTHR10352">
    <property type="entry name" value="EUKARYOTIC TRANSLATION INITIATION FACTOR 3 SUBUNIT G"/>
    <property type="match status" value="1"/>
</dbReference>
<dbReference type="HAMAP" id="MF_03006">
    <property type="entry name" value="eIF3g"/>
    <property type="match status" value="1"/>
</dbReference>
<feature type="domain" description="RRM" evidence="8">
    <location>
        <begin position="202"/>
        <end position="265"/>
    </location>
</feature>
<dbReference type="Proteomes" id="UP000094065">
    <property type="component" value="Unassembled WGS sequence"/>
</dbReference>
<proteinExistence type="inferred from homology"/>
<dbReference type="GeneID" id="30157280"/>
<keyword evidence="3 6" id="KW-0694">RNA-binding</keyword>
<protein>
    <recommendedName>
        <fullName evidence="5">Eukaryotic translation initiation factor 3 subunit G</fullName>
        <shortName evidence="5">eIF3g</shortName>
    </recommendedName>
    <alternativeName>
        <fullName evidence="5">Eukaryotic translation initiation factor 3 RNA-binding subunit</fullName>
        <shortName evidence="5">eIF-3 RNA-binding subunit</shortName>
    </alternativeName>
    <alternativeName>
        <fullName evidence="5">Translation initiation factor eIF3 p33 subunit homolog</fullName>
        <shortName evidence="5">eIF3 p33 homolog</shortName>
    </alternativeName>
</protein>
<feature type="region of interest" description="Disordered" evidence="7">
    <location>
        <begin position="153"/>
        <end position="199"/>
    </location>
</feature>
<feature type="compositionally biased region" description="Low complexity" evidence="7">
    <location>
        <begin position="164"/>
        <end position="175"/>
    </location>
</feature>
<dbReference type="GO" id="GO:0016282">
    <property type="term" value="C:eukaryotic 43S preinitiation complex"/>
    <property type="evidence" value="ECO:0007669"/>
    <property type="project" value="UniProtKB-UniRule"/>
</dbReference>
<dbReference type="GO" id="GO:0003723">
    <property type="term" value="F:RNA binding"/>
    <property type="evidence" value="ECO:0007669"/>
    <property type="project" value="UniProtKB-UniRule"/>
</dbReference>
<name>A0A1E3HKN4_9TREE</name>
<comment type="similarity">
    <text evidence="5">Belongs to the eIF-3 subunit G family.</text>
</comment>
<keyword evidence="4 5" id="KW-0648">Protein biosynthesis</keyword>
<comment type="subcellular location">
    <subcellularLocation>
        <location evidence="5">Cytoplasm</location>
    </subcellularLocation>
</comment>
<dbReference type="STRING" id="1295533.A0A1E3HKN4"/>
<evidence type="ECO:0000313" key="10">
    <source>
        <dbReference type="Proteomes" id="UP000094065"/>
    </source>
</evidence>
<comment type="function">
    <text evidence="5">RNA-binding component of the eukaryotic translation initiation factor 3 (eIF-3) complex, which is involved in protein synthesis of a specialized repertoire of mRNAs and, together with other initiation factors, stimulates binding of mRNA and methionyl-tRNAi to the 40S ribosome. The eIF-3 complex specifically targets and initiates translation of a subset of mRNAs involved in cell proliferation. This subunit can bind 18S rRNA.</text>
</comment>
<evidence type="ECO:0000256" key="1">
    <source>
        <dbReference type="ARBA" id="ARBA00022490"/>
    </source>
</evidence>
<sequence length="339" mass="37277">MADTKQPDWAAEDLDADELPPTTETVDADGITTIISWKLNEDDKKVKVTRRVRRRLQVSTVSETVAQRKQLPKFGLEKGKPSGPDRKTTIIGENLHFKIAPIGKIQAQAEPEPETTKAPTGKVVVCRLCSGQHYTARCPFREELAAIDSLNAQDGEEAEPEPSGALAARGAGLTGSKYVPPSQRVGATGTGETMFRSRDDLPTLRITSLSQEASEDDVRALFQRFGTLGRVNIVRDRITKESKGLAFVSFESKKDAETAMAKMNGYGESRMSAPDRTRAHDMLRLRLFDSRGCLVTTSWGEALGVMCNSSFGVNDQKYRAFAALYMHPSSIVISPMRRP</sequence>
<evidence type="ECO:0000259" key="8">
    <source>
        <dbReference type="PROSITE" id="PS50102"/>
    </source>
</evidence>
<dbReference type="Pfam" id="PF00076">
    <property type="entry name" value="RRM_1"/>
    <property type="match status" value="1"/>
</dbReference>
<dbReference type="InterPro" id="IPR035979">
    <property type="entry name" value="RBD_domain_sf"/>
</dbReference>
<dbReference type="GO" id="GO:0005852">
    <property type="term" value="C:eukaryotic translation initiation factor 3 complex"/>
    <property type="evidence" value="ECO:0007669"/>
    <property type="project" value="UniProtKB-UniRule"/>
</dbReference>
<dbReference type="InterPro" id="IPR012677">
    <property type="entry name" value="Nucleotide-bd_a/b_plait_sf"/>
</dbReference>
<dbReference type="AlphaFoldDB" id="A0A1E3HKN4"/>
<keyword evidence="2 5" id="KW-0396">Initiation factor</keyword>
<dbReference type="OrthoDB" id="639027at2759"/>
<dbReference type="PROSITE" id="PS50102">
    <property type="entry name" value="RRM"/>
    <property type="match status" value="1"/>
</dbReference>
<evidence type="ECO:0000313" key="9">
    <source>
        <dbReference type="EMBL" id="ODN76011.1"/>
    </source>
</evidence>
<organism evidence="9 10">
    <name type="scientific">Cryptococcus amylolentus CBS 6039</name>
    <dbReference type="NCBI Taxonomy" id="1295533"/>
    <lineage>
        <taxon>Eukaryota</taxon>
        <taxon>Fungi</taxon>
        <taxon>Dikarya</taxon>
        <taxon>Basidiomycota</taxon>
        <taxon>Agaricomycotina</taxon>
        <taxon>Tremellomycetes</taxon>
        <taxon>Tremellales</taxon>
        <taxon>Cryptococcaceae</taxon>
        <taxon>Cryptococcus</taxon>
    </lineage>
</organism>
<keyword evidence="10" id="KW-1185">Reference proteome</keyword>
<dbReference type="GO" id="GO:0003743">
    <property type="term" value="F:translation initiation factor activity"/>
    <property type="evidence" value="ECO:0007669"/>
    <property type="project" value="UniProtKB-UniRule"/>
</dbReference>
<dbReference type="InterPro" id="IPR034240">
    <property type="entry name" value="eIF3G_RRM"/>
</dbReference>
<dbReference type="SMART" id="SM00360">
    <property type="entry name" value="RRM"/>
    <property type="match status" value="1"/>
</dbReference>
<accession>A0A1E3HKN4</accession>
<evidence type="ECO:0000256" key="7">
    <source>
        <dbReference type="SAM" id="MobiDB-lite"/>
    </source>
</evidence>
<evidence type="ECO:0000256" key="6">
    <source>
        <dbReference type="PROSITE-ProRule" id="PRU00176"/>
    </source>
</evidence>
<keyword evidence="1 5" id="KW-0963">Cytoplasm</keyword>
<comment type="caution">
    <text evidence="9">The sequence shown here is derived from an EMBL/GenBank/DDBJ whole genome shotgun (WGS) entry which is preliminary data.</text>
</comment>
<dbReference type="InterPro" id="IPR000504">
    <property type="entry name" value="RRM_dom"/>
</dbReference>
<gene>
    <name evidence="5" type="primary">TIF35</name>
    <name evidence="9" type="ORF">L202_05971</name>
</gene>
<reference evidence="9 10" key="1">
    <citation type="submission" date="2016-06" db="EMBL/GenBank/DDBJ databases">
        <title>Evolution of pathogenesis and genome organization in the Tremellales.</title>
        <authorList>
            <person name="Cuomo C."/>
            <person name="Litvintseva A."/>
            <person name="Heitman J."/>
            <person name="Chen Y."/>
            <person name="Sun S."/>
            <person name="Springer D."/>
            <person name="Dromer F."/>
            <person name="Young S."/>
            <person name="Zeng Q."/>
            <person name="Chapman S."/>
            <person name="Gujja S."/>
            <person name="Saif S."/>
            <person name="Birren B."/>
        </authorList>
    </citation>
    <scope>NUCLEOTIDE SEQUENCE [LARGE SCALE GENOMIC DNA]</scope>
    <source>
        <strain evidence="9 10">CBS 6039</strain>
    </source>
</reference>
<dbReference type="CDD" id="cd12408">
    <property type="entry name" value="RRM_eIF3G_like"/>
    <property type="match status" value="1"/>
</dbReference>
<evidence type="ECO:0000256" key="5">
    <source>
        <dbReference type="HAMAP-Rule" id="MF_03006"/>
    </source>
</evidence>
<dbReference type="GO" id="GO:0001732">
    <property type="term" value="P:formation of cytoplasmic translation initiation complex"/>
    <property type="evidence" value="ECO:0007669"/>
    <property type="project" value="UniProtKB-UniRule"/>
</dbReference>